<name>A3QDK6_SHELP</name>
<dbReference type="EMBL" id="CP000606">
    <property type="protein sequence ID" value="ABO23554.1"/>
    <property type="molecule type" value="Genomic_DNA"/>
</dbReference>
<sequence precursor="true">MLSSFKHHLSRVIGSKPLPLLGSFLMGLVLLTPLTANRVLASEWRELAQKTVDYKAEVDKVKLGRKEQNLASIKLRCDQGTVNLKQIELFMSDGESKKVDNLGVLTKGLSSRAITVPKSEGHLERIELAYDSVGSQALGLAGVAKKGKITVLGKEKASDKEQASDKD</sequence>
<dbReference type="RefSeq" id="WP_011865486.1">
    <property type="nucleotide sequence ID" value="NC_009092.1"/>
</dbReference>
<accession>A3QDK6</accession>
<dbReference type="eggNOG" id="ENOG50333PG">
    <property type="taxonomic scope" value="Bacteria"/>
</dbReference>
<gene>
    <name evidence="1" type="ordered locus">Shew_1687</name>
</gene>
<dbReference type="Proteomes" id="UP000001558">
    <property type="component" value="Chromosome"/>
</dbReference>
<dbReference type="HOGENOM" id="CLU_135651_0_0_6"/>
<evidence type="ECO:0008006" key="3">
    <source>
        <dbReference type="Google" id="ProtNLM"/>
    </source>
</evidence>
<organism evidence="1 2">
    <name type="scientific">Shewanella loihica (strain ATCC BAA-1088 / PV-4)</name>
    <dbReference type="NCBI Taxonomy" id="323850"/>
    <lineage>
        <taxon>Bacteria</taxon>
        <taxon>Pseudomonadati</taxon>
        <taxon>Pseudomonadota</taxon>
        <taxon>Gammaproteobacteria</taxon>
        <taxon>Alteromonadales</taxon>
        <taxon>Shewanellaceae</taxon>
        <taxon>Shewanella</taxon>
    </lineage>
</organism>
<evidence type="ECO:0000313" key="2">
    <source>
        <dbReference type="Proteomes" id="UP000001558"/>
    </source>
</evidence>
<dbReference type="AlphaFoldDB" id="A3QDK6"/>
<protein>
    <recommendedName>
        <fullName evidence="3">DUF2541 domain-containing protein</fullName>
    </recommendedName>
</protein>
<keyword evidence="2" id="KW-1185">Reference proteome</keyword>
<reference evidence="1 2" key="1">
    <citation type="submission" date="2007-03" db="EMBL/GenBank/DDBJ databases">
        <title>Complete sequence of Shewanella loihica PV-4.</title>
        <authorList>
            <consortium name="US DOE Joint Genome Institute"/>
            <person name="Copeland A."/>
            <person name="Lucas S."/>
            <person name="Lapidus A."/>
            <person name="Barry K."/>
            <person name="Detter J.C."/>
            <person name="Glavina del Rio T."/>
            <person name="Hammon N."/>
            <person name="Israni S."/>
            <person name="Dalin E."/>
            <person name="Tice H."/>
            <person name="Pitluck S."/>
            <person name="Chain P."/>
            <person name="Malfatti S."/>
            <person name="Shin M."/>
            <person name="Vergez L."/>
            <person name="Schmutz J."/>
            <person name="Larimer F."/>
            <person name="Land M."/>
            <person name="Hauser L."/>
            <person name="Kyrpides N."/>
            <person name="Mikhailova N."/>
            <person name="Romine M.F."/>
            <person name="Serres G."/>
            <person name="Fredrickson J."/>
            <person name="Tiedje J."/>
            <person name="Richardson P."/>
        </authorList>
    </citation>
    <scope>NUCLEOTIDE SEQUENCE [LARGE SCALE GENOMIC DNA]</scope>
    <source>
        <strain evidence="2">ATCC BAA-1088 / PV-4</strain>
    </source>
</reference>
<dbReference type="KEGG" id="slo:Shew_1687"/>
<evidence type="ECO:0000313" key="1">
    <source>
        <dbReference type="EMBL" id="ABO23554.1"/>
    </source>
</evidence>
<proteinExistence type="predicted"/>